<evidence type="ECO:0000313" key="4">
    <source>
        <dbReference type="Proteomes" id="UP000310158"/>
    </source>
</evidence>
<dbReference type="Proteomes" id="UP000310158">
    <property type="component" value="Unassembled WGS sequence"/>
</dbReference>
<dbReference type="SUPFAM" id="SSF143503">
    <property type="entry name" value="PUG domain-like"/>
    <property type="match status" value="1"/>
</dbReference>
<name>A0A4S4LUN3_9AGAM</name>
<protein>
    <recommendedName>
        <fullName evidence="2">PUB domain-containing protein</fullName>
    </recommendedName>
</protein>
<dbReference type="EMBL" id="SGPL01000207">
    <property type="protein sequence ID" value="THH15498.1"/>
    <property type="molecule type" value="Genomic_DNA"/>
</dbReference>
<dbReference type="InterPro" id="IPR036339">
    <property type="entry name" value="PUB-like_dom_sf"/>
</dbReference>
<organism evidence="3 4">
    <name type="scientific">Bondarzewia mesenterica</name>
    <dbReference type="NCBI Taxonomy" id="1095465"/>
    <lineage>
        <taxon>Eukaryota</taxon>
        <taxon>Fungi</taxon>
        <taxon>Dikarya</taxon>
        <taxon>Basidiomycota</taxon>
        <taxon>Agaricomycotina</taxon>
        <taxon>Agaricomycetes</taxon>
        <taxon>Russulales</taxon>
        <taxon>Bondarzewiaceae</taxon>
        <taxon>Bondarzewia</taxon>
    </lineage>
</organism>
<evidence type="ECO:0000313" key="3">
    <source>
        <dbReference type="EMBL" id="THH15498.1"/>
    </source>
</evidence>
<accession>A0A4S4LUN3</accession>
<dbReference type="AlphaFoldDB" id="A0A4S4LUN3"/>
<feature type="region of interest" description="Disordered" evidence="1">
    <location>
        <begin position="1"/>
        <end position="29"/>
    </location>
</feature>
<dbReference type="Pfam" id="PF09409">
    <property type="entry name" value="PUB"/>
    <property type="match status" value="1"/>
</dbReference>
<dbReference type="InterPro" id="IPR018997">
    <property type="entry name" value="PUB_domain"/>
</dbReference>
<dbReference type="OrthoDB" id="49605at2759"/>
<evidence type="ECO:0000259" key="2">
    <source>
        <dbReference type="Pfam" id="PF09409"/>
    </source>
</evidence>
<proteinExistence type="predicted"/>
<gene>
    <name evidence="3" type="ORF">EW146_g4986</name>
</gene>
<feature type="domain" description="PUB" evidence="2">
    <location>
        <begin position="87"/>
        <end position="163"/>
    </location>
</feature>
<feature type="compositionally biased region" description="Low complexity" evidence="1">
    <location>
        <begin position="1"/>
        <end position="14"/>
    </location>
</feature>
<dbReference type="Gene3D" id="1.20.58.2190">
    <property type="match status" value="1"/>
</dbReference>
<sequence>MSTFTPQESSTQSPPQSPPHSPLPADDREARLAALQHRLEQEQIAAGEAGSAESGQLAFQPFDRDHEKRQEFRRLLDPGILRPNAKEVATASMHTLSTMAENILREPDNPKFRQFKPTNALIKRDLVDPKGTLEYAVALGFRPEVRNFQPFYVFNDKHLPDLRIGAAILKEVVQIESEKHEREERSKRLAKAEKEARIEKVKKAILDDRKSKMLRDQLKGSSQNKEQ</sequence>
<reference evidence="3 4" key="1">
    <citation type="submission" date="2019-02" db="EMBL/GenBank/DDBJ databases">
        <title>Genome sequencing of the rare red list fungi Bondarzewia mesenterica.</title>
        <authorList>
            <person name="Buettner E."/>
            <person name="Kellner H."/>
        </authorList>
    </citation>
    <scope>NUCLEOTIDE SEQUENCE [LARGE SCALE GENOMIC DNA]</scope>
    <source>
        <strain evidence="3 4">DSM 108281</strain>
    </source>
</reference>
<evidence type="ECO:0000256" key="1">
    <source>
        <dbReference type="SAM" id="MobiDB-lite"/>
    </source>
</evidence>
<dbReference type="CDD" id="cd09212">
    <property type="entry name" value="PUB"/>
    <property type="match status" value="1"/>
</dbReference>
<comment type="caution">
    <text evidence="3">The sequence shown here is derived from an EMBL/GenBank/DDBJ whole genome shotgun (WGS) entry which is preliminary data.</text>
</comment>
<keyword evidence="4" id="KW-1185">Reference proteome</keyword>